<dbReference type="SMART" id="SM00220">
    <property type="entry name" value="S_TKc"/>
    <property type="match status" value="1"/>
</dbReference>
<evidence type="ECO:0000259" key="9">
    <source>
        <dbReference type="PROSITE" id="PS50011"/>
    </source>
</evidence>
<dbReference type="HOGENOM" id="CLU_343889_0_0_1"/>
<dbReference type="PROSITE" id="PS00107">
    <property type="entry name" value="PROTEIN_KINASE_ATP"/>
    <property type="match status" value="1"/>
</dbReference>
<dbReference type="Pfam" id="PF07714">
    <property type="entry name" value="PK_Tyr_Ser-Thr"/>
    <property type="match status" value="2"/>
</dbReference>
<dbReference type="InterPro" id="IPR011009">
    <property type="entry name" value="Kinase-like_dom_sf"/>
</dbReference>
<protein>
    <recommendedName>
        <fullName evidence="9">Protein kinase domain-containing protein</fullName>
    </recommendedName>
</protein>
<name>J4G7N7_9APHY</name>
<dbReference type="PANTHER" id="PTHR44329">
    <property type="entry name" value="SERINE/THREONINE-PROTEIN KINASE TNNI3K-RELATED"/>
    <property type="match status" value="1"/>
</dbReference>
<dbReference type="OrthoDB" id="1668230at2759"/>
<evidence type="ECO:0000256" key="1">
    <source>
        <dbReference type="ARBA" id="ARBA00022527"/>
    </source>
</evidence>
<dbReference type="InterPro" id="IPR017441">
    <property type="entry name" value="Protein_kinase_ATP_BS"/>
</dbReference>
<evidence type="ECO:0000256" key="5">
    <source>
        <dbReference type="ARBA" id="ARBA00022840"/>
    </source>
</evidence>
<dbReference type="GO" id="GO:0005524">
    <property type="term" value="F:ATP binding"/>
    <property type="evidence" value="ECO:0007669"/>
    <property type="project" value="UniProtKB-UniRule"/>
</dbReference>
<dbReference type="SUPFAM" id="SSF56112">
    <property type="entry name" value="Protein kinase-like (PK-like)"/>
    <property type="match status" value="1"/>
</dbReference>
<dbReference type="GO" id="GO:0007166">
    <property type="term" value="P:cell surface receptor signaling pathway"/>
    <property type="evidence" value="ECO:0007669"/>
    <property type="project" value="InterPro"/>
</dbReference>
<dbReference type="InterPro" id="IPR008271">
    <property type="entry name" value="Ser/Thr_kinase_AS"/>
</dbReference>
<feature type="region of interest" description="Disordered" evidence="7">
    <location>
        <begin position="103"/>
        <end position="125"/>
    </location>
</feature>
<dbReference type="InterPro" id="IPR059179">
    <property type="entry name" value="MLKL-like_MCAfunc"/>
</dbReference>
<dbReference type="InterPro" id="IPR001245">
    <property type="entry name" value="Ser-Thr/Tyr_kinase_cat_dom"/>
</dbReference>
<feature type="transmembrane region" description="Helical" evidence="8">
    <location>
        <begin position="799"/>
        <end position="819"/>
    </location>
</feature>
<keyword evidence="2" id="KW-0808">Transferase</keyword>
<keyword evidence="4" id="KW-0418">Kinase</keyword>
<dbReference type="InterPro" id="IPR051681">
    <property type="entry name" value="Ser/Thr_Kinases-Pseudokinases"/>
</dbReference>
<dbReference type="STRING" id="599839.J4G7N7"/>
<evidence type="ECO:0000256" key="7">
    <source>
        <dbReference type="SAM" id="MobiDB-lite"/>
    </source>
</evidence>
<keyword evidence="8" id="KW-0472">Membrane</keyword>
<feature type="region of interest" description="Disordered" evidence="7">
    <location>
        <begin position="1"/>
        <end position="57"/>
    </location>
</feature>
<dbReference type="GO" id="GO:0004674">
    <property type="term" value="F:protein serine/threonine kinase activity"/>
    <property type="evidence" value="ECO:0007669"/>
    <property type="project" value="UniProtKB-KW"/>
</dbReference>
<sequence length="823" mass="92933">MQPARVVSFEHRRSKYGVDPPPYNQIIPQSQRPRGRPAASTLSISRSPLPSLTDTKSRTSIHSVPMSFTASAGIELGHRRPGELTRRRLSDAGRAPLDLMGDEWELGSRPQVGSPERQKPASTRERVTKAVTNVLGTTAEVAHELLAEGECLLEFAPIPGLAIVARSLLAIWDAYRAFKHTHSACEALTDRCAVILLFVRREISRAGDRIAADLKPSIKSLEESFGVVRGYLEEQSQKSLLKRFVEREEIRAKIQECHQGLTDALAMFGVAIQFRILQQGEKPGELLRDAIYERPEYINTQQSSTLIDMASLDCTEPSGSISLPGDPDDQTAGMTHEQIRNYLAAADARQLTWDLAQDRVEMWKLMEKVLAEESLTETEIIETFQIGRDEIPETIAMLQEALAHESKSEIKMRAMTQDVSTDAVKHSSAVGTSMSAPYSSRTKQAEDLQEFEMVLRDRDRRFIEVGLKALSSVQQSLPSWAIMEYEVIRDERIGIGYYSDVYKGMWRNRSVAIKVLGKAVPQELFMNEVEVWKELSHPNVLEFLGASFLTSDPPWFFVSPYMKNRDLVSHLKKLPSLDSINPFKMIHEITRGMAYLHREQVLHGDLKGTNVLIDDQGVCVIADFGQSKMKSGRIREIQATNGLGDHQSASTASRLNMSKTNQDYPVRRKAIRHDHEALRWQAPELMAGRCEMTQQTDVYAFAMCCIEILGKGEPPWSAKDDNAVRQFVLRKKTRPKIPQIAERWMPYVESVIKSCWDHDPSVRPSFEKLVRDIGQHRLLLDTDTKDLEESKGWFGHSSYLYVVLVILFLFLISVTHAGIDFVS</sequence>
<dbReference type="InterPro" id="IPR000719">
    <property type="entry name" value="Prot_kinase_dom"/>
</dbReference>
<evidence type="ECO:0000256" key="6">
    <source>
        <dbReference type="PROSITE-ProRule" id="PRU10141"/>
    </source>
</evidence>
<reference evidence="10 11" key="1">
    <citation type="journal article" date="2012" name="Appl. Environ. Microbiol.">
        <title>Short-read sequencing for genomic analysis of the brown rot fungus Fibroporia radiculosa.</title>
        <authorList>
            <person name="Tang J.D."/>
            <person name="Perkins A.D."/>
            <person name="Sonstegard T.S."/>
            <person name="Schroeder S.G."/>
            <person name="Burgess S.C."/>
            <person name="Diehl S.V."/>
        </authorList>
    </citation>
    <scope>NUCLEOTIDE SEQUENCE [LARGE SCALE GENOMIC DNA]</scope>
    <source>
        <strain evidence="10 11">TFFH 294</strain>
    </source>
</reference>
<organism evidence="10 11">
    <name type="scientific">Fibroporia radiculosa</name>
    <dbReference type="NCBI Taxonomy" id="599839"/>
    <lineage>
        <taxon>Eukaryota</taxon>
        <taxon>Fungi</taxon>
        <taxon>Dikarya</taxon>
        <taxon>Basidiomycota</taxon>
        <taxon>Agaricomycotina</taxon>
        <taxon>Agaricomycetes</taxon>
        <taxon>Polyporales</taxon>
        <taxon>Fibroporiaceae</taxon>
        <taxon>Fibroporia</taxon>
    </lineage>
</organism>
<evidence type="ECO:0000256" key="8">
    <source>
        <dbReference type="SAM" id="Phobius"/>
    </source>
</evidence>
<dbReference type="GeneID" id="24097429"/>
<feature type="compositionally biased region" description="Polar residues" evidence="7">
    <location>
        <begin position="40"/>
        <end position="57"/>
    </location>
</feature>
<dbReference type="PROSITE" id="PS50011">
    <property type="entry name" value="PROTEIN_KINASE_DOM"/>
    <property type="match status" value="1"/>
</dbReference>
<keyword evidence="11" id="KW-1185">Reference proteome</keyword>
<keyword evidence="8" id="KW-0812">Transmembrane</keyword>
<evidence type="ECO:0000313" key="11">
    <source>
        <dbReference type="Proteomes" id="UP000006352"/>
    </source>
</evidence>
<keyword evidence="8" id="KW-1133">Transmembrane helix</keyword>
<dbReference type="CDD" id="cd21037">
    <property type="entry name" value="MLKL_NTD"/>
    <property type="match status" value="1"/>
</dbReference>
<evidence type="ECO:0000256" key="2">
    <source>
        <dbReference type="ARBA" id="ARBA00022679"/>
    </source>
</evidence>
<dbReference type="Gene3D" id="1.20.930.20">
    <property type="entry name" value="Adaptor protein Cbl, N-terminal domain"/>
    <property type="match status" value="1"/>
</dbReference>
<dbReference type="InParanoid" id="J4G7N7"/>
<evidence type="ECO:0000256" key="3">
    <source>
        <dbReference type="ARBA" id="ARBA00022741"/>
    </source>
</evidence>
<dbReference type="EMBL" id="HE797085">
    <property type="protein sequence ID" value="CCM02518.1"/>
    <property type="molecule type" value="Genomic_DNA"/>
</dbReference>
<dbReference type="RefSeq" id="XP_012181801.1">
    <property type="nucleotide sequence ID" value="XM_012326411.1"/>
</dbReference>
<dbReference type="AlphaFoldDB" id="J4G7N7"/>
<dbReference type="PANTHER" id="PTHR44329:SF288">
    <property type="entry name" value="MITOGEN-ACTIVATED PROTEIN KINASE KINASE KINASE 20"/>
    <property type="match status" value="1"/>
</dbReference>
<keyword evidence="1" id="KW-0723">Serine/threonine-protein kinase</keyword>
<feature type="compositionally biased region" description="Basic and acidic residues" evidence="7">
    <location>
        <begin position="116"/>
        <end position="125"/>
    </location>
</feature>
<dbReference type="Proteomes" id="UP000006352">
    <property type="component" value="Unassembled WGS sequence"/>
</dbReference>
<gene>
    <name evidence="10" type="ORF">FIBRA_04620</name>
</gene>
<keyword evidence="5 6" id="KW-0067">ATP-binding</keyword>
<dbReference type="Gene3D" id="1.10.510.10">
    <property type="entry name" value="Transferase(Phosphotransferase) domain 1"/>
    <property type="match status" value="1"/>
</dbReference>
<keyword evidence="3 6" id="KW-0547">Nucleotide-binding</keyword>
<evidence type="ECO:0000256" key="4">
    <source>
        <dbReference type="ARBA" id="ARBA00022777"/>
    </source>
</evidence>
<proteinExistence type="predicted"/>
<accession>J4G7N7</accession>
<feature type="domain" description="Protein kinase" evidence="9">
    <location>
        <begin position="487"/>
        <end position="779"/>
    </location>
</feature>
<dbReference type="PROSITE" id="PS00108">
    <property type="entry name" value="PROTEIN_KINASE_ST"/>
    <property type="match status" value="1"/>
</dbReference>
<dbReference type="InterPro" id="IPR036537">
    <property type="entry name" value="Adaptor_Cbl_N_dom_sf"/>
</dbReference>
<evidence type="ECO:0000313" key="10">
    <source>
        <dbReference type="EMBL" id="CCM02518.1"/>
    </source>
</evidence>
<feature type="binding site" evidence="6">
    <location>
        <position position="514"/>
    </location>
    <ligand>
        <name>ATP</name>
        <dbReference type="ChEBI" id="CHEBI:30616"/>
    </ligand>
</feature>